<evidence type="ECO:0000313" key="1">
    <source>
        <dbReference type="EMBL" id="KAG0289122.1"/>
    </source>
</evidence>
<evidence type="ECO:0000313" key="2">
    <source>
        <dbReference type="Proteomes" id="UP000823405"/>
    </source>
</evidence>
<feature type="non-terminal residue" evidence="1">
    <location>
        <position position="1"/>
    </location>
</feature>
<name>A0A9P6QPK1_9FUNG</name>
<organism evidence="1 2">
    <name type="scientific">Linnemannia gamsii</name>
    <dbReference type="NCBI Taxonomy" id="64522"/>
    <lineage>
        <taxon>Eukaryota</taxon>
        <taxon>Fungi</taxon>
        <taxon>Fungi incertae sedis</taxon>
        <taxon>Mucoromycota</taxon>
        <taxon>Mortierellomycotina</taxon>
        <taxon>Mortierellomycetes</taxon>
        <taxon>Mortierellales</taxon>
        <taxon>Mortierellaceae</taxon>
        <taxon>Linnemannia</taxon>
    </lineage>
</organism>
<proteinExistence type="predicted"/>
<accession>A0A9P6QPK1</accession>
<protein>
    <submittedName>
        <fullName evidence="1">Uncharacterized protein</fullName>
    </submittedName>
</protein>
<comment type="caution">
    <text evidence="1">The sequence shown here is derived from an EMBL/GenBank/DDBJ whole genome shotgun (WGS) entry which is preliminary data.</text>
</comment>
<gene>
    <name evidence="1" type="ORF">BGZ97_006571</name>
</gene>
<keyword evidence="2" id="KW-1185">Reference proteome</keyword>
<sequence>MRKVTISLTSSTSAKDFFRRLIKQDSAIDILGVSLDWKFGSSDLEMIVDKLGHSNVKAFNLDLKDYNSVLQSLHLYLVDKTFEDICDDLHLASLKTIKDLVYSVSYSAPLYLDPFHRQKWTSLEVLVFQGGNPRTQAFDLPPPSAQALSLATESLEHIASILPKLNLVHFGSGLYTNDLLKYVNVRSLKALSVEFQGEYDAQTLVDLLRQNKDECQLDSLMLRCSSHMEVHFPVLLKCVPLKRLFLLISNKTTLEGILRSLNYSRLQLLSIYCDKYDWSTEKIVAEKGMSFRSDLTVELGDSGNRNGGNVFSANSRD</sequence>
<dbReference type="Proteomes" id="UP000823405">
    <property type="component" value="Unassembled WGS sequence"/>
</dbReference>
<dbReference type="AlphaFoldDB" id="A0A9P6QPK1"/>
<reference evidence="1" key="1">
    <citation type="journal article" date="2020" name="Fungal Divers.">
        <title>Resolving the Mortierellaceae phylogeny through synthesis of multi-gene phylogenetics and phylogenomics.</title>
        <authorList>
            <person name="Vandepol N."/>
            <person name="Liber J."/>
            <person name="Desiro A."/>
            <person name="Na H."/>
            <person name="Kennedy M."/>
            <person name="Barry K."/>
            <person name="Grigoriev I.V."/>
            <person name="Miller A.N."/>
            <person name="O'Donnell K."/>
            <person name="Stajich J.E."/>
            <person name="Bonito G."/>
        </authorList>
    </citation>
    <scope>NUCLEOTIDE SEQUENCE</scope>
    <source>
        <strain evidence="1">NVP60</strain>
    </source>
</reference>
<dbReference type="EMBL" id="JAAAIN010002912">
    <property type="protein sequence ID" value="KAG0289122.1"/>
    <property type="molecule type" value="Genomic_DNA"/>
</dbReference>